<feature type="binding site" evidence="1">
    <location>
        <position position="146"/>
    </location>
    <ligand>
        <name>Fe(2+)</name>
        <dbReference type="ChEBI" id="CHEBI:29033"/>
    </ligand>
</feature>
<comment type="caution">
    <text evidence="1">Lacks conserved residue(s) required for the propagation of feature annotation.</text>
</comment>
<keyword evidence="1" id="KW-0533">Nickel</keyword>
<dbReference type="Proteomes" id="UP000285596">
    <property type="component" value="Unassembled WGS sequence"/>
</dbReference>
<dbReference type="Gene3D" id="2.60.120.10">
    <property type="entry name" value="Jelly Rolls"/>
    <property type="match status" value="1"/>
</dbReference>
<evidence type="ECO:0000256" key="1">
    <source>
        <dbReference type="HAMAP-Rule" id="MF_01682"/>
    </source>
</evidence>
<feature type="binding site" evidence="1">
    <location>
        <position position="102"/>
    </location>
    <ligand>
        <name>Fe(2+)</name>
        <dbReference type="ChEBI" id="CHEBI:29033"/>
    </ligand>
</feature>
<comment type="cofactor">
    <cofactor evidence="1">
        <name>Fe(2+)</name>
        <dbReference type="ChEBI" id="CHEBI:29033"/>
    </cofactor>
    <text evidence="1">Binds 1 Fe(2+) cation per monomer.</text>
</comment>
<dbReference type="EMBL" id="QWFA01000206">
    <property type="protein sequence ID" value="ROV65207.1"/>
    <property type="molecule type" value="Genomic_DNA"/>
</dbReference>
<accession>A0A423US80</accession>
<keyword evidence="1" id="KW-0479">Metal-binding</keyword>
<feature type="binding site" evidence="1">
    <location>
        <position position="104"/>
    </location>
    <ligand>
        <name>Fe(2+)</name>
        <dbReference type="ChEBI" id="CHEBI:29033"/>
    </ligand>
</feature>
<dbReference type="GO" id="GO:0019509">
    <property type="term" value="P:L-methionine salvage from methylthioadenosine"/>
    <property type="evidence" value="ECO:0007669"/>
    <property type="project" value="UniProtKB-UniRule"/>
</dbReference>
<protein>
    <recommendedName>
        <fullName evidence="1">Acireductone dioxygenase</fullName>
    </recommendedName>
    <alternativeName>
        <fullName evidence="1">1,2-dihydroxy-3-keto-5-methylthiopentene dioxygenase</fullName>
        <shortName evidence="1">DHK-MTPene dioxygenase</shortName>
    </alternativeName>
    <alternativeName>
        <fullName evidence="1">Acireductone dioxygenase (Fe(2+)-requiring)</fullName>
        <shortName evidence="1">ARD'</shortName>
        <shortName evidence="1">Fe-ARD</shortName>
        <ecNumber evidence="1">1.13.11.54</ecNumber>
    </alternativeName>
    <alternativeName>
        <fullName evidence="1">Acireductone dioxygenase (Ni(2+)-requiring)</fullName>
        <shortName evidence="1">ARD</shortName>
        <shortName evidence="1">Ni-ARD</shortName>
        <ecNumber evidence="1">1.13.11.53</ecNumber>
    </alternativeName>
</protein>
<dbReference type="InterPro" id="IPR023956">
    <property type="entry name" value="ARD_bac"/>
</dbReference>
<keyword evidence="1" id="KW-0408">Iron</keyword>
<reference evidence="2 3" key="1">
    <citation type="submission" date="2018-08" db="EMBL/GenBank/DDBJ databases">
        <title>Streptomyces globisporus 1912-4Crt, whole genome shotgun sequence.</title>
        <authorList>
            <person name="Matselyukh B."/>
        </authorList>
    </citation>
    <scope>NUCLEOTIDE SEQUENCE [LARGE SCALE GENOMIC DNA]</scope>
    <source>
        <strain evidence="2 3">1912-4Crt</strain>
    </source>
</reference>
<comment type="pathway">
    <text evidence="1">Amino-acid biosynthesis; L-methionine biosynthesis via salvage pathway; L-methionine from S-methyl-5-thio-alpha-D-ribose 1-phosphate: step 5/6.</text>
</comment>
<dbReference type="GO" id="GO:0019284">
    <property type="term" value="P:L-methionine salvage from S-adenosylmethionine"/>
    <property type="evidence" value="ECO:0007669"/>
    <property type="project" value="InterPro"/>
</dbReference>
<proteinExistence type="inferred from homology"/>
<feature type="site" description="May play a role in transmitting local conformational changes" evidence="1">
    <location>
        <position position="107"/>
    </location>
</feature>
<comment type="subunit">
    <text evidence="1">Monomer.</text>
</comment>
<dbReference type="EC" id="1.13.11.53" evidence="1"/>
<dbReference type="GO" id="GO:0005506">
    <property type="term" value="F:iron ion binding"/>
    <property type="evidence" value="ECO:0007669"/>
    <property type="project" value="UniProtKB-UniRule"/>
</dbReference>
<keyword evidence="1" id="KW-0223">Dioxygenase</keyword>
<feature type="binding site" evidence="1">
    <location>
        <position position="104"/>
    </location>
    <ligand>
        <name>Ni(2+)</name>
        <dbReference type="ChEBI" id="CHEBI:49786"/>
    </ligand>
</feature>
<sequence length="191" mass="21277">MTLLQVMAACDPGAIRLRSEDPEVIRAQLLRIGVRFSRWRAARRIPVDADDATILNAYRSHIDHVSAENGYRVVDIRRLTPAPAGPGQRRSRANREKFRRRHLHEEDVVRFVVGGVGCHYLHAAGQVYALVCTAGDLLSVPSRTGHWFDAGADPLYTSVRFLRAGERSGVRFQPGDTAARFPTLDDLLALP</sequence>
<comment type="catalytic activity">
    <reaction evidence="1">
        <text>1,2-dihydroxy-5-(methylsulfanyl)pent-1-en-3-one + O2 = 3-(methylsulfanyl)propanoate + CO + formate + 2 H(+)</text>
        <dbReference type="Rhea" id="RHEA:14161"/>
        <dbReference type="ChEBI" id="CHEBI:15378"/>
        <dbReference type="ChEBI" id="CHEBI:15379"/>
        <dbReference type="ChEBI" id="CHEBI:15740"/>
        <dbReference type="ChEBI" id="CHEBI:17245"/>
        <dbReference type="ChEBI" id="CHEBI:49016"/>
        <dbReference type="ChEBI" id="CHEBI:49252"/>
        <dbReference type="EC" id="1.13.11.53"/>
    </reaction>
</comment>
<feature type="site" description="Important to generate the dianion" evidence="1">
    <location>
        <position position="110"/>
    </location>
</feature>
<name>A0A423US80_STRGL</name>
<dbReference type="HAMAP" id="MF_01682">
    <property type="entry name" value="Salvage_MtnD"/>
    <property type="match status" value="1"/>
</dbReference>
<evidence type="ECO:0000313" key="3">
    <source>
        <dbReference type="Proteomes" id="UP000285596"/>
    </source>
</evidence>
<comment type="similarity">
    <text evidence="1">Belongs to the acireductone dioxygenase (ARD) family.</text>
</comment>
<dbReference type="GO" id="GO:0010308">
    <property type="term" value="F:acireductone dioxygenase (Ni2+-requiring) activity"/>
    <property type="evidence" value="ECO:0007669"/>
    <property type="project" value="UniProtKB-UniRule"/>
</dbReference>
<keyword evidence="1" id="KW-0560">Oxidoreductase</keyword>
<comment type="function">
    <text evidence="1">Catalyzes 2 different reactions between oxygene and the acireductone 1,2-dihydroxy-3-keto-5-methylthiopentene (DHK-MTPene) depending upon the metal bound in the active site. Fe-containing acireductone dioxygenase (Fe-ARD) produces formate and 2-keto-4-methylthiobutyrate (KMTB), the alpha-ketoacid precursor of methionine in the methionine recycle pathway. Ni-containing acireductone dioxygenase (Ni-ARD) produces methylthiopropionate, carbon monoxide and formate, and does not lie on the methionine recycle pathway.</text>
</comment>
<comment type="caution">
    <text evidence="2">The sequence shown here is derived from an EMBL/GenBank/DDBJ whole genome shotgun (WGS) entry which is preliminary data.</text>
</comment>
<keyword evidence="1" id="KW-0486">Methionine biosynthesis</keyword>
<dbReference type="EC" id="1.13.11.54" evidence="1"/>
<dbReference type="InterPro" id="IPR014710">
    <property type="entry name" value="RmlC-like_jellyroll"/>
</dbReference>
<dbReference type="Pfam" id="PF03079">
    <property type="entry name" value="ARD"/>
    <property type="match status" value="1"/>
</dbReference>
<evidence type="ECO:0000313" key="2">
    <source>
        <dbReference type="EMBL" id="ROV65207.1"/>
    </source>
</evidence>
<gene>
    <name evidence="1" type="primary">mtnD</name>
    <name evidence="2" type="ORF">D3105_28660</name>
</gene>
<dbReference type="RefSeq" id="WP_118905870.1">
    <property type="nucleotide sequence ID" value="NZ_QWFA01000206.1"/>
</dbReference>
<organism evidence="2 3">
    <name type="scientific">Streptomyces globisporus</name>
    <dbReference type="NCBI Taxonomy" id="1908"/>
    <lineage>
        <taxon>Bacteria</taxon>
        <taxon>Bacillati</taxon>
        <taxon>Actinomycetota</taxon>
        <taxon>Actinomycetes</taxon>
        <taxon>Kitasatosporales</taxon>
        <taxon>Streptomycetaceae</taxon>
        <taxon>Streptomyces</taxon>
    </lineage>
</organism>
<keyword evidence="1" id="KW-0028">Amino-acid biosynthesis</keyword>
<comment type="cofactor">
    <cofactor evidence="1">
        <name>Ni(2+)</name>
        <dbReference type="ChEBI" id="CHEBI:49786"/>
    </cofactor>
    <text evidence="1">Binds 1 nickel ion per monomer.</text>
</comment>
<feature type="binding site" evidence="1">
    <location>
        <position position="146"/>
    </location>
    <ligand>
        <name>Ni(2+)</name>
        <dbReference type="ChEBI" id="CHEBI:49786"/>
    </ligand>
</feature>
<dbReference type="GO" id="GO:0016151">
    <property type="term" value="F:nickel cation binding"/>
    <property type="evidence" value="ECO:0007669"/>
    <property type="project" value="UniProtKB-UniRule"/>
</dbReference>
<dbReference type="GO" id="GO:0010309">
    <property type="term" value="F:acireductone dioxygenase [iron(II)-requiring] activity"/>
    <property type="evidence" value="ECO:0007669"/>
    <property type="project" value="UniProtKB-UniRule"/>
</dbReference>
<comment type="catalytic activity">
    <reaction evidence="1">
        <text>1,2-dihydroxy-5-(methylsulfanyl)pent-1-en-3-one + O2 = 4-methylsulfanyl-2-oxobutanoate + formate + 2 H(+)</text>
        <dbReference type="Rhea" id="RHEA:24504"/>
        <dbReference type="ChEBI" id="CHEBI:15378"/>
        <dbReference type="ChEBI" id="CHEBI:15379"/>
        <dbReference type="ChEBI" id="CHEBI:15740"/>
        <dbReference type="ChEBI" id="CHEBI:16723"/>
        <dbReference type="ChEBI" id="CHEBI:49252"/>
        <dbReference type="EC" id="1.13.11.54"/>
    </reaction>
</comment>
<dbReference type="AlphaFoldDB" id="A0A423US80"/>
<feature type="binding site" evidence="1">
    <location>
        <position position="102"/>
    </location>
    <ligand>
        <name>Ni(2+)</name>
        <dbReference type="ChEBI" id="CHEBI:49786"/>
    </ligand>
</feature>
<dbReference type="SUPFAM" id="SSF51182">
    <property type="entry name" value="RmlC-like cupins"/>
    <property type="match status" value="1"/>
</dbReference>
<dbReference type="InterPro" id="IPR011051">
    <property type="entry name" value="RmlC_Cupin_sf"/>
</dbReference>
<dbReference type="InterPro" id="IPR004313">
    <property type="entry name" value="ARD"/>
</dbReference>
<dbReference type="UniPathway" id="UPA00904">
    <property type="reaction ID" value="UER00878"/>
</dbReference>